<organism evidence="2 3">
    <name type="scientific">Candidatus Nitrospira inopinata</name>
    <dbReference type="NCBI Taxonomy" id="1715989"/>
    <lineage>
        <taxon>Bacteria</taxon>
        <taxon>Pseudomonadati</taxon>
        <taxon>Nitrospirota</taxon>
        <taxon>Nitrospiria</taxon>
        <taxon>Nitrospirales</taxon>
        <taxon>Nitrospiraceae</taxon>
        <taxon>Nitrospira</taxon>
    </lineage>
</organism>
<dbReference type="KEGG" id="nio:NITINOP_2861"/>
<keyword evidence="3" id="KW-1185">Reference proteome</keyword>
<dbReference type="Proteomes" id="UP000066284">
    <property type="component" value="Chromosome 1"/>
</dbReference>
<dbReference type="Pfam" id="PF13635">
    <property type="entry name" value="DUF4143"/>
    <property type="match status" value="1"/>
</dbReference>
<evidence type="ECO:0000313" key="2">
    <source>
        <dbReference type="EMBL" id="CUQ67833.1"/>
    </source>
</evidence>
<gene>
    <name evidence="2" type="ORF">NITINOP_2861</name>
</gene>
<evidence type="ECO:0000259" key="1">
    <source>
        <dbReference type="Pfam" id="PF13635"/>
    </source>
</evidence>
<evidence type="ECO:0000313" key="3">
    <source>
        <dbReference type="Proteomes" id="UP000066284"/>
    </source>
</evidence>
<sequence>MVSAPEGTHASYWRTSGGAEIDLLLELPVGERWAIEIKRSLAPSPSRDFHKACDDLKPQHRFVVYPGSERFPVRAGAEAIPPVILAAELTALRK</sequence>
<proteinExistence type="predicted"/>
<dbReference type="STRING" id="1715989.NITINOP_2861"/>
<dbReference type="EMBL" id="LN885086">
    <property type="protein sequence ID" value="CUQ67833.1"/>
    <property type="molecule type" value="Genomic_DNA"/>
</dbReference>
<reference evidence="3" key="1">
    <citation type="submission" date="2015-09" db="EMBL/GenBank/DDBJ databases">
        <authorList>
            <person name="Daims H."/>
        </authorList>
    </citation>
    <scope>NUCLEOTIDE SEQUENCE [LARGE SCALE GENOMIC DNA]</scope>
</reference>
<protein>
    <recommendedName>
        <fullName evidence="1">DUF4143 domain-containing protein</fullName>
    </recommendedName>
</protein>
<dbReference type="InterPro" id="IPR025420">
    <property type="entry name" value="DUF4143"/>
</dbReference>
<feature type="domain" description="DUF4143" evidence="1">
    <location>
        <begin position="8"/>
        <end position="40"/>
    </location>
</feature>
<accession>A0A0S4KWQ9</accession>
<dbReference type="AlphaFoldDB" id="A0A0S4KWQ9"/>
<name>A0A0S4KWQ9_9BACT</name>